<feature type="non-terminal residue" evidence="1">
    <location>
        <position position="118"/>
    </location>
</feature>
<gene>
    <name evidence="1" type="ORF">BU25DRAFT_408187</name>
</gene>
<evidence type="ECO:0000313" key="1">
    <source>
        <dbReference type="EMBL" id="KAF2630213.1"/>
    </source>
</evidence>
<organism evidence="1 2">
    <name type="scientific">Macroventuria anomochaeta</name>
    <dbReference type="NCBI Taxonomy" id="301207"/>
    <lineage>
        <taxon>Eukaryota</taxon>
        <taxon>Fungi</taxon>
        <taxon>Dikarya</taxon>
        <taxon>Ascomycota</taxon>
        <taxon>Pezizomycotina</taxon>
        <taxon>Dothideomycetes</taxon>
        <taxon>Pleosporomycetidae</taxon>
        <taxon>Pleosporales</taxon>
        <taxon>Pleosporineae</taxon>
        <taxon>Didymellaceae</taxon>
        <taxon>Macroventuria</taxon>
    </lineage>
</organism>
<dbReference type="EMBL" id="MU006707">
    <property type="protein sequence ID" value="KAF2630213.1"/>
    <property type="molecule type" value="Genomic_DNA"/>
</dbReference>
<keyword evidence="2" id="KW-1185">Reference proteome</keyword>
<protein>
    <submittedName>
        <fullName evidence="1">Uncharacterized protein</fullName>
    </submittedName>
</protein>
<accession>A0ACB6S842</accession>
<dbReference type="Proteomes" id="UP000799754">
    <property type="component" value="Unassembled WGS sequence"/>
</dbReference>
<evidence type="ECO:0000313" key="2">
    <source>
        <dbReference type="Proteomes" id="UP000799754"/>
    </source>
</evidence>
<reference evidence="1" key="1">
    <citation type="journal article" date="2020" name="Stud. Mycol.">
        <title>101 Dothideomycetes genomes: a test case for predicting lifestyles and emergence of pathogens.</title>
        <authorList>
            <person name="Haridas S."/>
            <person name="Albert R."/>
            <person name="Binder M."/>
            <person name="Bloem J."/>
            <person name="Labutti K."/>
            <person name="Salamov A."/>
            <person name="Andreopoulos B."/>
            <person name="Baker S."/>
            <person name="Barry K."/>
            <person name="Bills G."/>
            <person name="Bluhm B."/>
            <person name="Cannon C."/>
            <person name="Castanera R."/>
            <person name="Culley D."/>
            <person name="Daum C."/>
            <person name="Ezra D."/>
            <person name="Gonzalez J."/>
            <person name="Henrissat B."/>
            <person name="Kuo A."/>
            <person name="Liang C."/>
            <person name="Lipzen A."/>
            <person name="Lutzoni F."/>
            <person name="Magnuson J."/>
            <person name="Mondo S."/>
            <person name="Nolan M."/>
            <person name="Ohm R."/>
            <person name="Pangilinan J."/>
            <person name="Park H.-J."/>
            <person name="Ramirez L."/>
            <person name="Alfaro M."/>
            <person name="Sun H."/>
            <person name="Tritt A."/>
            <person name="Yoshinaga Y."/>
            <person name="Zwiers L.-H."/>
            <person name="Turgeon B."/>
            <person name="Goodwin S."/>
            <person name="Spatafora J."/>
            <person name="Crous P."/>
            <person name="Grigoriev I."/>
        </authorList>
    </citation>
    <scope>NUCLEOTIDE SEQUENCE</scope>
    <source>
        <strain evidence="1">CBS 525.71</strain>
    </source>
</reference>
<proteinExistence type="predicted"/>
<sequence length="118" mass="12949">MSLSAVRSEYTHKRNTSYSASTLAPTALLVGAAAIPYQDLSDTARICAHDKRHSSKCGEALSPSAHHKPHITKRHKRTSVCREAFFHSISCLHTEMCQSKAVSEVQCEQCAGEVRPVL</sequence>
<name>A0ACB6S842_9PLEO</name>
<comment type="caution">
    <text evidence="1">The sequence shown here is derived from an EMBL/GenBank/DDBJ whole genome shotgun (WGS) entry which is preliminary data.</text>
</comment>